<dbReference type="Pfam" id="PF00497">
    <property type="entry name" value="SBP_bac_3"/>
    <property type="match status" value="1"/>
</dbReference>
<dbReference type="PROSITE" id="PS51257">
    <property type="entry name" value="PROKAR_LIPOPROTEIN"/>
    <property type="match status" value="1"/>
</dbReference>
<dbReference type="AlphaFoldDB" id="A0A377GW66"/>
<dbReference type="CDD" id="cd13629">
    <property type="entry name" value="PBP2_Dsm1740"/>
    <property type="match status" value="1"/>
</dbReference>
<evidence type="ECO:0000256" key="1">
    <source>
        <dbReference type="ARBA" id="ARBA00022729"/>
    </source>
</evidence>
<feature type="domain" description="Ionotropic glutamate receptor C-terminal" evidence="3">
    <location>
        <begin position="31"/>
        <end position="252"/>
    </location>
</feature>
<dbReference type="SMART" id="SM00062">
    <property type="entry name" value="PBPb"/>
    <property type="match status" value="1"/>
</dbReference>
<proteinExistence type="predicted"/>
<dbReference type="SMART" id="SM00079">
    <property type="entry name" value="PBPe"/>
    <property type="match status" value="1"/>
</dbReference>
<gene>
    <name evidence="4" type="primary">fliY_1</name>
    <name evidence="4" type="ORF">NCTC10723_00617</name>
</gene>
<evidence type="ECO:0000259" key="3">
    <source>
        <dbReference type="SMART" id="SM00079"/>
    </source>
</evidence>
<evidence type="ECO:0000313" key="4">
    <source>
        <dbReference type="EMBL" id="STO31176.1"/>
    </source>
</evidence>
<dbReference type="Gene3D" id="3.40.190.10">
    <property type="entry name" value="Periplasmic binding protein-like II"/>
    <property type="match status" value="2"/>
</dbReference>
<dbReference type="SUPFAM" id="SSF53850">
    <property type="entry name" value="Periplasmic binding protein-like II"/>
    <property type="match status" value="1"/>
</dbReference>
<sequence length="269" mass="30416">MKKKILILLIILFSTTLLLGCFSKSKGEKDVLNVGMELAYPPFETKDENGEPSGVSVDFVKEFGKYIGKDVKIKNIAWDGLIPSIQTKKVDLVVSSMTITEEREKVVDFSIPYANSLLGMLINKNSKVFSIDDLDQVGTVVAVKNGSTGFLYAQKYLNKAQIRSFNDESACVTEVVQGKADVFLYDQLTIYRNWKKNEDSTRAVFIPFQEPEKWGVAFASGNTEMVSKMNEFIKKFTAEGGFDKLTEKYLSEEKKSFDQLGFKWFFDLN</sequence>
<dbReference type="InterPro" id="IPR001638">
    <property type="entry name" value="Solute-binding_3/MltF_N"/>
</dbReference>
<protein>
    <submittedName>
        <fullName evidence="4">Sulfate starvation-induced protein 7</fullName>
    </submittedName>
</protein>
<dbReference type="Proteomes" id="UP000255328">
    <property type="component" value="Unassembled WGS sequence"/>
</dbReference>
<organism evidence="4 5">
    <name type="scientific">Fusobacterium necrogenes</name>
    <dbReference type="NCBI Taxonomy" id="858"/>
    <lineage>
        <taxon>Bacteria</taxon>
        <taxon>Fusobacteriati</taxon>
        <taxon>Fusobacteriota</taxon>
        <taxon>Fusobacteriia</taxon>
        <taxon>Fusobacteriales</taxon>
        <taxon>Fusobacteriaceae</taxon>
        <taxon>Fusobacterium</taxon>
    </lineage>
</organism>
<dbReference type="GO" id="GO:0016020">
    <property type="term" value="C:membrane"/>
    <property type="evidence" value="ECO:0007669"/>
    <property type="project" value="InterPro"/>
</dbReference>
<dbReference type="PANTHER" id="PTHR35936:SF17">
    <property type="entry name" value="ARGININE-BINDING EXTRACELLULAR PROTEIN ARTP"/>
    <property type="match status" value="1"/>
</dbReference>
<dbReference type="InterPro" id="IPR001320">
    <property type="entry name" value="Iontro_rcpt_C"/>
</dbReference>
<reference evidence="4 5" key="1">
    <citation type="submission" date="2018-06" db="EMBL/GenBank/DDBJ databases">
        <authorList>
            <consortium name="Pathogen Informatics"/>
            <person name="Doyle S."/>
        </authorList>
    </citation>
    <scope>NUCLEOTIDE SEQUENCE [LARGE SCALE GENOMIC DNA]</scope>
    <source>
        <strain evidence="4 5">NCTC10723</strain>
    </source>
</reference>
<keyword evidence="5" id="KW-1185">Reference proteome</keyword>
<dbReference type="PANTHER" id="PTHR35936">
    <property type="entry name" value="MEMBRANE-BOUND LYTIC MUREIN TRANSGLYCOSYLASE F"/>
    <property type="match status" value="1"/>
</dbReference>
<dbReference type="EMBL" id="UGGU01000003">
    <property type="protein sequence ID" value="STO31176.1"/>
    <property type="molecule type" value="Genomic_DNA"/>
</dbReference>
<name>A0A377GW66_9FUSO</name>
<evidence type="ECO:0000313" key="5">
    <source>
        <dbReference type="Proteomes" id="UP000255328"/>
    </source>
</evidence>
<dbReference type="OrthoDB" id="81666at2"/>
<dbReference type="RefSeq" id="WP_115269247.1">
    <property type="nucleotide sequence ID" value="NZ_CASFEE010000025.1"/>
</dbReference>
<dbReference type="GO" id="GO:0015276">
    <property type="term" value="F:ligand-gated monoatomic ion channel activity"/>
    <property type="evidence" value="ECO:0007669"/>
    <property type="project" value="InterPro"/>
</dbReference>
<keyword evidence="1" id="KW-0732">Signal</keyword>
<feature type="domain" description="Solute-binding protein family 3/N-terminal" evidence="2">
    <location>
        <begin position="31"/>
        <end position="253"/>
    </location>
</feature>
<evidence type="ECO:0000259" key="2">
    <source>
        <dbReference type="SMART" id="SM00062"/>
    </source>
</evidence>
<accession>A0A377GW66</accession>